<keyword evidence="6" id="KW-0418">Kinase</keyword>
<protein>
    <submittedName>
        <fullName evidence="6">Protein kinase domain containing protein</fullName>
    </submittedName>
</protein>
<feature type="binding site" evidence="3">
    <location>
        <position position="178"/>
    </location>
    <ligand>
        <name>ATP</name>
        <dbReference type="ChEBI" id="CHEBI:30616"/>
    </ligand>
</feature>
<dbReference type="SUPFAM" id="SSF56112">
    <property type="entry name" value="Protein kinase-like (PK-like)"/>
    <property type="match status" value="1"/>
</dbReference>
<dbReference type="FunFam" id="1.10.510.10:FF:000945">
    <property type="entry name" value="Uncharacterized protein"/>
    <property type="match status" value="1"/>
</dbReference>
<dbReference type="AlphaFoldDB" id="A0A078AND8"/>
<dbReference type="InterPro" id="IPR000719">
    <property type="entry name" value="Prot_kinase_dom"/>
</dbReference>
<gene>
    <name evidence="6" type="primary">Contig11326.g12102</name>
    <name evidence="6" type="ORF">STYLEM_11496</name>
</gene>
<dbReference type="Gene3D" id="3.30.200.20">
    <property type="entry name" value="Phosphorylase Kinase, domain 1"/>
    <property type="match status" value="1"/>
</dbReference>
<evidence type="ECO:0000256" key="1">
    <source>
        <dbReference type="ARBA" id="ARBA00022741"/>
    </source>
</evidence>
<dbReference type="GO" id="GO:0005524">
    <property type="term" value="F:ATP binding"/>
    <property type="evidence" value="ECO:0007669"/>
    <property type="project" value="UniProtKB-UniRule"/>
</dbReference>
<feature type="region of interest" description="Disordered" evidence="4">
    <location>
        <begin position="513"/>
        <end position="554"/>
    </location>
</feature>
<evidence type="ECO:0000256" key="3">
    <source>
        <dbReference type="PROSITE-ProRule" id="PRU10141"/>
    </source>
</evidence>
<name>A0A078AND8_STYLE</name>
<evidence type="ECO:0000259" key="5">
    <source>
        <dbReference type="PROSITE" id="PS50011"/>
    </source>
</evidence>
<dbReference type="PROSITE" id="PS00108">
    <property type="entry name" value="PROTEIN_KINASE_ST"/>
    <property type="match status" value="1"/>
</dbReference>
<keyword evidence="2 3" id="KW-0067">ATP-binding</keyword>
<keyword evidence="6" id="KW-0808">Transferase</keyword>
<evidence type="ECO:0000313" key="7">
    <source>
        <dbReference type="Proteomes" id="UP000039865"/>
    </source>
</evidence>
<dbReference type="PANTHER" id="PTHR24347">
    <property type="entry name" value="SERINE/THREONINE-PROTEIN KINASE"/>
    <property type="match status" value="1"/>
</dbReference>
<dbReference type="InterPro" id="IPR008271">
    <property type="entry name" value="Ser/Thr_kinase_AS"/>
</dbReference>
<dbReference type="InterPro" id="IPR011009">
    <property type="entry name" value="Kinase-like_dom_sf"/>
</dbReference>
<feature type="compositionally biased region" description="Polar residues" evidence="4">
    <location>
        <begin position="584"/>
        <end position="606"/>
    </location>
</feature>
<sequence length="767" mass="88424">MRNQFLHSTIFEKEEDCKNNPFLFEKFNLGLKKDEYPSMKFSGPLFKKSKNSESELKEKYFIYTEQRSLADTQERGILNIKYCRLKKMHFTDEGGNYVYGFILMGKGNQIEFYHQNKKHIEQWIDILKDSVILVDLKEDYTIGSLIGKGNFAKVHLCRRKTDDKSFALKSVEKALIRKSKRNAVIIFIQKLNQIFQSSILLEIDILRQIQHDHIIKLYEVYESDKYIHLVFEYLEGGELFERIKSKGLYQEKDAINVMRNLLQALDYLHQRGIVHRDLKPENLILASKDNDYNLKIADFGLASFMEKGQLLFLRCGSPGYVAPELLEDKGYYTKADIFSAGVILYVMLTGRPAFPGGNIHEILMKNKRGDVQYPPKYWEKISVEAKDLVGKMLQKDPRNRINAKEALQHQWFNTENTNNNALADFRENIILLEQEMQLDTKDFKSEDINMITCTPVLAGRGLDRHVPQSPFLTNNSHQRDNTPMLRFQMRQNGDSEKINLVGGIMMRRVLAPETQQKANGNELPQIPQYRKGGPQNPQAQARSKLASLEKKPQDDKNFVIKVQAKQNPAVENVQNRLKEEEKASQINQHASSGQQPDEQNSPQFAHNYNPDGLSKVHDNMKKKGDFNYNSDEEIDYYNIKDEKLLETFNTASYRNQQIKPFQPGNFNDLRMRSVPTILNKSQLSRINRPSKKRVTISEEEIKALGELWHHQQSDVGGDGGNVYLLDYEELKKVMNDATGSSPQKMMVAGSRNMGSSAAPLKNNLTIN</sequence>
<evidence type="ECO:0000256" key="4">
    <source>
        <dbReference type="SAM" id="MobiDB-lite"/>
    </source>
</evidence>
<dbReference type="SMART" id="SM00220">
    <property type="entry name" value="S_TKc"/>
    <property type="match status" value="1"/>
</dbReference>
<keyword evidence="7" id="KW-1185">Reference proteome</keyword>
<dbReference type="InParanoid" id="A0A078AND8"/>
<feature type="domain" description="Protein kinase" evidence="5">
    <location>
        <begin position="140"/>
        <end position="412"/>
    </location>
</feature>
<dbReference type="PROSITE" id="PS00107">
    <property type="entry name" value="PROTEIN_KINASE_ATP"/>
    <property type="match status" value="1"/>
</dbReference>
<proteinExistence type="predicted"/>
<keyword evidence="1 3" id="KW-0547">Nucleotide-binding</keyword>
<evidence type="ECO:0000313" key="6">
    <source>
        <dbReference type="EMBL" id="CDW82463.1"/>
    </source>
</evidence>
<dbReference type="CDD" id="cd05117">
    <property type="entry name" value="STKc_CAMK"/>
    <property type="match status" value="1"/>
</dbReference>
<dbReference type="OrthoDB" id="40902at2759"/>
<dbReference type="Proteomes" id="UP000039865">
    <property type="component" value="Unassembled WGS sequence"/>
</dbReference>
<dbReference type="EMBL" id="CCKQ01010938">
    <property type="protein sequence ID" value="CDW82463.1"/>
    <property type="molecule type" value="Genomic_DNA"/>
</dbReference>
<dbReference type="Gene3D" id="1.10.510.10">
    <property type="entry name" value="Transferase(Phosphotransferase) domain 1"/>
    <property type="match status" value="1"/>
</dbReference>
<evidence type="ECO:0000256" key="2">
    <source>
        <dbReference type="ARBA" id="ARBA00022840"/>
    </source>
</evidence>
<dbReference type="PROSITE" id="PS50011">
    <property type="entry name" value="PROTEIN_KINASE_DOM"/>
    <property type="match status" value="1"/>
</dbReference>
<dbReference type="SUPFAM" id="SSF50729">
    <property type="entry name" value="PH domain-like"/>
    <property type="match status" value="1"/>
</dbReference>
<feature type="region of interest" description="Disordered" evidence="4">
    <location>
        <begin position="570"/>
        <end position="620"/>
    </location>
</feature>
<dbReference type="InterPro" id="IPR017441">
    <property type="entry name" value="Protein_kinase_ATP_BS"/>
</dbReference>
<reference evidence="6 7" key="1">
    <citation type="submission" date="2014-06" db="EMBL/GenBank/DDBJ databases">
        <authorList>
            <person name="Swart Estienne"/>
        </authorList>
    </citation>
    <scope>NUCLEOTIDE SEQUENCE [LARGE SCALE GENOMIC DNA]</scope>
    <source>
        <strain evidence="6 7">130c</strain>
    </source>
</reference>
<dbReference type="Pfam" id="PF00069">
    <property type="entry name" value="Pkinase"/>
    <property type="match status" value="1"/>
</dbReference>
<dbReference type="GO" id="GO:0004672">
    <property type="term" value="F:protein kinase activity"/>
    <property type="evidence" value="ECO:0007669"/>
    <property type="project" value="InterPro"/>
</dbReference>
<organism evidence="6 7">
    <name type="scientific">Stylonychia lemnae</name>
    <name type="common">Ciliate</name>
    <dbReference type="NCBI Taxonomy" id="5949"/>
    <lineage>
        <taxon>Eukaryota</taxon>
        <taxon>Sar</taxon>
        <taxon>Alveolata</taxon>
        <taxon>Ciliophora</taxon>
        <taxon>Intramacronucleata</taxon>
        <taxon>Spirotrichea</taxon>
        <taxon>Stichotrichia</taxon>
        <taxon>Sporadotrichida</taxon>
        <taxon>Oxytrichidae</taxon>
        <taxon>Stylonychinae</taxon>
        <taxon>Stylonychia</taxon>
    </lineage>
</organism>
<accession>A0A078AND8</accession>